<evidence type="ECO:0000313" key="3">
    <source>
        <dbReference type="Proteomes" id="UP000277204"/>
    </source>
</evidence>
<organism evidence="2 3">
    <name type="scientific">Schistosoma margrebowiei</name>
    <dbReference type="NCBI Taxonomy" id="48269"/>
    <lineage>
        <taxon>Eukaryota</taxon>
        <taxon>Metazoa</taxon>
        <taxon>Spiralia</taxon>
        <taxon>Lophotrochozoa</taxon>
        <taxon>Platyhelminthes</taxon>
        <taxon>Trematoda</taxon>
        <taxon>Digenea</taxon>
        <taxon>Strigeidida</taxon>
        <taxon>Schistosomatoidea</taxon>
        <taxon>Schistosomatidae</taxon>
        <taxon>Schistosoma</taxon>
    </lineage>
</organism>
<name>A0A183LJT6_9TREM</name>
<evidence type="ECO:0000256" key="1">
    <source>
        <dbReference type="SAM" id="MobiDB-lite"/>
    </source>
</evidence>
<evidence type="ECO:0000313" key="2">
    <source>
        <dbReference type="EMBL" id="VDO59890.1"/>
    </source>
</evidence>
<feature type="compositionally biased region" description="Polar residues" evidence="1">
    <location>
        <begin position="85"/>
        <end position="97"/>
    </location>
</feature>
<keyword evidence="3" id="KW-1185">Reference proteome</keyword>
<gene>
    <name evidence="2" type="ORF">SMRZ_LOCUS4061</name>
</gene>
<dbReference type="AlphaFoldDB" id="A0A183LJT6"/>
<proteinExistence type="predicted"/>
<dbReference type="Proteomes" id="UP000277204">
    <property type="component" value="Unassembled WGS sequence"/>
</dbReference>
<dbReference type="STRING" id="48269.A0A183LJT6"/>
<reference evidence="2 3" key="1">
    <citation type="submission" date="2018-11" db="EMBL/GenBank/DDBJ databases">
        <authorList>
            <consortium name="Pathogen Informatics"/>
        </authorList>
    </citation>
    <scope>NUCLEOTIDE SEQUENCE [LARGE SCALE GENOMIC DNA]</scope>
    <source>
        <strain evidence="2 3">Zambia</strain>
    </source>
</reference>
<accession>A0A183LJT6</accession>
<protein>
    <submittedName>
        <fullName evidence="2">Uncharacterized protein</fullName>
    </submittedName>
</protein>
<dbReference type="EMBL" id="UZAI01001245">
    <property type="protein sequence ID" value="VDO59890.1"/>
    <property type="molecule type" value="Genomic_DNA"/>
</dbReference>
<feature type="region of interest" description="Disordered" evidence="1">
    <location>
        <begin position="71"/>
        <end position="97"/>
    </location>
</feature>
<sequence length="97" mass="10944">MAIRIFTSPSEACDDIREDTPNKNIDNMKLCNHKTTSETILNNNHNHITTTYTATDITDTSFIVKQIKRIENNSNNNNNHKDKSLTNGSTCISTKCN</sequence>